<dbReference type="AlphaFoldDB" id="A0A9X2MQR4"/>
<organism evidence="2 3">
    <name type="scientific">Paenibacillus soyae</name>
    <dbReference type="NCBI Taxonomy" id="2969249"/>
    <lineage>
        <taxon>Bacteria</taxon>
        <taxon>Bacillati</taxon>
        <taxon>Bacillota</taxon>
        <taxon>Bacilli</taxon>
        <taxon>Bacillales</taxon>
        <taxon>Paenibacillaceae</taxon>
        <taxon>Paenibacillus</taxon>
    </lineage>
</organism>
<proteinExistence type="predicted"/>
<dbReference type="EMBL" id="JANIPJ010000005">
    <property type="protein sequence ID" value="MCR2804061.1"/>
    <property type="molecule type" value="Genomic_DNA"/>
</dbReference>
<dbReference type="Gene3D" id="1.20.120.520">
    <property type="entry name" value="nmb1532 protein domain like"/>
    <property type="match status" value="1"/>
</dbReference>
<comment type="caution">
    <text evidence="2">The sequence shown here is derived from an EMBL/GenBank/DDBJ whole genome shotgun (WGS) entry which is preliminary data.</text>
</comment>
<dbReference type="Pfam" id="PF01814">
    <property type="entry name" value="Hemerythrin"/>
    <property type="match status" value="1"/>
</dbReference>
<reference evidence="2" key="1">
    <citation type="submission" date="2022-08" db="EMBL/GenBank/DDBJ databases">
        <title>The genomic sequence of strain Paenibacillus sp. SCIV0701.</title>
        <authorList>
            <person name="Zhao H."/>
        </authorList>
    </citation>
    <scope>NUCLEOTIDE SEQUENCE</scope>
    <source>
        <strain evidence="2">SCIV0701</strain>
    </source>
</reference>
<dbReference type="Proteomes" id="UP001141950">
    <property type="component" value="Unassembled WGS sequence"/>
</dbReference>
<feature type="domain" description="Hemerythrin-like" evidence="1">
    <location>
        <begin position="29"/>
        <end position="165"/>
    </location>
</feature>
<dbReference type="PANTHER" id="PTHR39966:SF1">
    <property type="entry name" value="HEMERYTHRIN-LIKE DOMAIN-CONTAINING PROTEIN"/>
    <property type="match status" value="1"/>
</dbReference>
<dbReference type="InterPro" id="IPR012312">
    <property type="entry name" value="Hemerythrin-like"/>
</dbReference>
<evidence type="ECO:0000259" key="1">
    <source>
        <dbReference type="Pfam" id="PF01814"/>
    </source>
</evidence>
<name>A0A9X2MQR4_9BACL</name>
<evidence type="ECO:0000313" key="2">
    <source>
        <dbReference type="EMBL" id="MCR2804061.1"/>
    </source>
</evidence>
<dbReference type="RefSeq" id="WP_257444847.1">
    <property type="nucleotide sequence ID" value="NZ_JANIPJ010000005.1"/>
</dbReference>
<sequence>MNFETTPHNIYLFRSTREGQVGLKVPLMLLHDEHITLRLQLDSIYELANRIERAPLDRRKEWLDKLTRLMVEFEAKSLCHLSKEEELLFPLLVRYMSRENSPIAVLEYEHDHAKQNIRRYYEIINGLSTPINTSAINEIVGYVTEAVVILMDHFRKEEQVLFPIANSLFTQAEMEWLQDEFERMDGWMGSAF</sequence>
<accession>A0A9X2MQR4</accession>
<dbReference type="CDD" id="cd12108">
    <property type="entry name" value="Hr-like"/>
    <property type="match status" value="1"/>
</dbReference>
<dbReference type="GO" id="GO:0005886">
    <property type="term" value="C:plasma membrane"/>
    <property type="evidence" value="ECO:0007669"/>
    <property type="project" value="TreeGrafter"/>
</dbReference>
<dbReference type="PANTHER" id="PTHR39966">
    <property type="entry name" value="BLL2471 PROTEIN-RELATED"/>
    <property type="match status" value="1"/>
</dbReference>
<gene>
    <name evidence="2" type="ORF">NQZ67_09245</name>
</gene>
<evidence type="ECO:0000313" key="3">
    <source>
        <dbReference type="Proteomes" id="UP001141950"/>
    </source>
</evidence>
<keyword evidence="3" id="KW-1185">Reference proteome</keyword>
<protein>
    <submittedName>
        <fullName evidence="2">Hemerythrin domain-containing protein</fullName>
    </submittedName>
</protein>